<organism evidence="2 3">
    <name type="scientific">Fusarium torreyae</name>
    <dbReference type="NCBI Taxonomy" id="1237075"/>
    <lineage>
        <taxon>Eukaryota</taxon>
        <taxon>Fungi</taxon>
        <taxon>Dikarya</taxon>
        <taxon>Ascomycota</taxon>
        <taxon>Pezizomycotina</taxon>
        <taxon>Sordariomycetes</taxon>
        <taxon>Hypocreomycetidae</taxon>
        <taxon>Hypocreales</taxon>
        <taxon>Nectriaceae</taxon>
        <taxon>Fusarium</taxon>
    </lineage>
</organism>
<evidence type="ECO:0000313" key="2">
    <source>
        <dbReference type="EMBL" id="KAJ4247813.1"/>
    </source>
</evidence>
<dbReference type="OrthoDB" id="5426988at2759"/>
<keyword evidence="3" id="KW-1185">Reference proteome</keyword>
<dbReference type="SUPFAM" id="SSF52540">
    <property type="entry name" value="P-loop containing nucleoside triphosphate hydrolases"/>
    <property type="match status" value="1"/>
</dbReference>
<feature type="compositionally biased region" description="Polar residues" evidence="1">
    <location>
        <begin position="12"/>
        <end position="22"/>
    </location>
</feature>
<evidence type="ECO:0000256" key="1">
    <source>
        <dbReference type="SAM" id="MobiDB-lite"/>
    </source>
</evidence>
<dbReference type="InterPro" id="IPR027417">
    <property type="entry name" value="P-loop_NTPase"/>
</dbReference>
<accession>A0A9W8RLG6</accession>
<dbReference type="EMBL" id="JAOQAZ010000038">
    <property type="protein sequence ID" value="KAJ4247813.1"/>
    <property type="molecule type" value="Genomic_DNA"/>
</dbReference>
<comment type="caution">
    <text evidence="2">The sequence shown here is derived from an EMBL/GenBank/DDBJ whole genome shotgun (WGS) entry which is preliminary data.</text>
</comment>
<name>A0A9W8RLG6_9HYPO</name>
<sequence length="231" mass="25967">MPLPTHPENRGKTMTKNLQQPHAGSLEPSQLIPAGKIIVLNGFPGTGKLTILKHLKELLLAETSCLLDNHLLIDPVAAVIPDRSDRHHELRRLVRAPIFEELGNRAREGHIILMTACLAAQNERDAAFFQEHLDIARKGDVPIYWINVHCDFVTLQKRATDPERQQGGKTKLTDIHVLQSIVEEHRLIEPFSTKYDETRLVFKKMNVSGSVESSVNRLLGIIGCGQYPEEI</sequence>
<feature type="region of interest" description="Disordered" evidence="1">
    <location>
        <begin position="1"/>
        <end position="28"/>
    </location>
</feature>
<evidence type="ECO:0008006" key="4">
    <source>
        <dbReference type="Google" id="ProtNLM"/>
    </source>
</evidence>
<protein>
    <recommendedName>
        <fullName evidence="4">Chloramphenicol phosphotransferase</fullName>
    </recommendedName>
</protein>
<dbReference type="Proteomes" id="UP001152049">
    <property type="component" value="Unassembled WGS sequence"/>
</dbReference>
<proteinExistence type="predicted"/>
<reference evidence="2" key="1">
    <citation type="submission" date="2022-09" db="EMBL/GenBank/DDBJ databases">
        <title>Fusarium specimens isolated from Avocado Roots.</title>
        <authorList>
            <person name="Stajich J."/>
            <person name="Roper C."/>
            <person name="Heimlech-Rivalta G."/>
        </authorList>
    </citation>
    <scope>NUCLEOTIDE SEQUENCE</scope>
    <source>
        <strain evidence="2">CF00136</strain>
    </source>
</reference>
<dbReference type="AlphaFoldDB" id="A0A9W8RLG6"/>
<gene>
    <name evidence="2" type="ORF">NW762_013022</name>
</gene>
<evidence type="ECO:0000313" key="3">
    <source>
        <dbReference type="Proteomes" id="UP001152049"/>
    </source>
</evidence>
<dbReference type="Pfam" id="PF13238">
    <property type="entry name" value="AAA_18"/>
    <property type="match status" value="1"/>
</dbReference>
<dbReference type="Gene3D" id="3.40.50.300">
    <property type="entry name" value="P-loop containing nucleotide triphosphate hydrolases"/>
    <property type="match status" value="1"/>
</dbReference>